<name>A0A839EAC7_9MICO</name>
<dbReference type="Gene3D" id="2.40.50.100">
    <property type="match status" value="1"/>
</dbReference>
<feature type="domain" description="Lipoyl-binding" evidence="4">
    <location>
        <begin position="3"/>
        <end position="79"/>
    </location>
</feature>
<evidence type="ECO:0000313" key="6">
    <source>
        <dbReference type="Proteomes" id="UP000585905"/>
    </source>
</evidence>
<comment type="cofactor">
    <cofactor evidence="1">
        <name>(R)-lipoate</name>
        <dbReference type="ChEBI" id="CHEBI:83088"/>
    </cofactor>
</comment>
<dbReference type="PANTHER" id="PTHR43178:SF5">
    <property type="entry name" value="LIPOAMIDE ACYLTRANSFERASE COMPONENT OF BRANCHED-CHAIN ALPHA-KETO ACID DEHYDROGENASE COMPLEX, MITOCHONDRIAL"/>
    <property type="match status" value="1"/>
</dbReference>
<keyword evidence="5" id="KW-0670">Pyruvate</keyword>
<protein>
    <submittedName>
        <fullName evidence="5">Pyruvate/2-oxoglutarate dehydrogenase complex dihydrolipoamide acyltransferase (E2) component</fullName>
    </submittedName>
</protein>
<dbReference type="CDD" id="cd06849">
    <property type="entry name" value="lipoyl_domain"/>
    <property type="match status" value="1"/>
</dbReference>
<dbReference type="InterPro" id="IPR011053">
    <property type="entry name" value="Single_hybrid_motif"/>
</dbReference>
<dbReference type="GO" id="GO:0016407">
    <property type="term" value="F:acetyltransferase activity"/>
    <property type="evidence" value="ECO:0007669"/>
    <property type="project" value="TreeGrafter"/>
</dbReference>
<evidence type="ECO:0000256" key="3">
    <source>
        <dbReference type="ARBA" id="ARBA00023315"/>
    </source>
</evidence>
<dbReference type="EMBL" id="JACGWX010000004">
    <property type="protein sequence ID" value="MBA8848196.1"/>
    <property type="molecule type" value="Genomic_DNA"/>
</dbReference>
<dbReference type="PANTHER" id="PTHR43178">
    <property type="entry name" value="DIHYDROLIPOAMIDE ACETYLTRANSFERASE COMPONENT OF PYRUVATE DEHYDROGENASE COMPLEX"/>
    <property type="match status" value="1"/>
</dbReference>
<accession>A0A839EAC7</accession>
<reference evidence="5 6" key="1">
    <citation type="submission" date="2020-07" db="EMBL/GenBank/DDBJ databases">
        <title>Sequencing the genomes of 1000 actinobacteria strains.</title>
        <authorList>
            <person name="Klenk H.-P."/>
        </authorList>
    </citation>
    <scope>NUCLEOTIDE SEQUENCE [LARGE SCALE GENOMIC DNA]</scope>
    <source>
        <strain evidence="5 6">DSM 19663</strain>
    </source>
</reference>
<dbReference type="Pfam" id="PF00364">
    <property type="entry name" value="Biotin_lipoyl"/>
    <property type="match status" value="1"/>
</dbReference>
<keyword evidence="6" id="KW-1185">Reference proteome</keyword>
<dbReference type="PROSITE" id="PS50968">
    <property type="entry name" value="BIOTINYL_LIPOYL"/>
    <property type="match status" value="1"/>
</dbReference>
<dbReference type="GO" id="GO:0005737">
    <property type="term" value="C:cytoplasm"/>
    <property type="evidence" value="ECO:0007669"/>
    <property type="project" value="TreeGrafter"/>
</dbReference>
<proteinExistence type="predicted"/>
<sequence length="81" mass="8675">MARVEVLLPQWGMGMSEGAIVEWLKSVGDRVTEDEPLAEVEAEKVEETLESPATGTLVEILVPAGGDPVEVRTVVAVIETD</sequence>
<dbReference type="RefSeq" id="WP_182490997.1">
    <property type="nucleotide sequence ID" value="NZ_BAAAOV010000016.1"/>
</dbReference>
<evidence type="ECO:0000256" key="2">
    <source>
        <dbReference type="ARBA" id="ARBA00022679"/>
    </source>
</evidence>
<keyword evidence="3 5" id="KW-0012">Acyltransferase</keyword>
<keyword evidence="2 5" id="KW-0808">Transferase</keyword>
<dbReference type="Proteomes" id="UP000585905">
    <property type="component" value="Unassembled WGS sequence"/>
</dbReference>
<dbReference type="InterPro" id="IPR000089">
    <property type="entry name" value="Biotin_lipoyl"/>
</dbReference>
<dbReference type="AlphaFoldDB" id="A0A839EAC7"/>
<dbReference type="SUPFAM" id="SSF51230">
    <property type="entry name" value="Single hybrid motif"/>
    <property type="match status" value="1"/>
</dbReference>
<comment type="caution">
    <text evidence="5">The sequence shown here is derived from an EMBL/GenBank/DDBJ whole genome shotgun (WGS) entry which is preliminary data.</text>
</comment>
<gene>
    <name evidence="5" type="ORF">FHX53_001795</name>
</gene>
<dbReference type="GO" id="GO:0031405">
    <property type="term" value="F:lipoic acid binding"/>
    <property type="evidence" value="ECO:0007669"/>
    <property type="project" value="TreeGrafter"/>
</dbReference>
<evidence type="ECO:0000313" key="5">
    <source>
        <dbReference type="EMBL" id="MBA8848196.1"/>
    </source>
</evidence>
<evidence type="ECO:0000256" key="1">
    <source>
        <dbReference type="ARBA" id="ARBA00001938"/>
    </source>
</evidence>
<dbReference type="InterPro" id="IPR050743">
    <property type="entry name" value="2-oxoacid_DH_E2_comp"/>
</dbReference>
<organism evidence="5 6">
    <name type="scientific">Microcella alkalica</name>
    <dbReference type="NCBI Taxonomy" id="355930"/>
    <lineage>
        <taxon>Bacteria</taxon>
        <taxon>Bacillati</taxon>
        <taxon>Actinomycetota</taxon>
        <taxon>Actinomycetes</taxon>
        <taxon>Micrococcales</taxon>
        <taxon>Microbacteriaceae</taxon>
        <taxon>Microcella</taxon>
    </lineage>
</organism>
<evidence type="ECO:0000259" key="4">
    <source>
        <dbReference type="PROSITE" id="PS50968"/>
    </source>
</evidence>